<organism evidence="2 3">
    <name type="scientific">Cirrhinus molitorella</name>
    <name type="common">mud carp</name>
    <dbReference type="NCBI Taxonomy" id="172907"/>
    <lineage>
        <taxon>Eukaryota</taxon>
        <taxon>Metazoa</taxon>
        <taxon>Chordata</taxon>
        <taxon>Craniata</taxon>
        <taxon>Vertebrata</taxon>
        <taxon>Euteleostomi</taxon>
        <taxon>Actinopterygii</taxon>
        <taxon>Neopterygii</taxon>
        <taxon>Teleostei</taxon>
        <taxon>Ostariophysi</taxon>
        <taxon>Cypriniformes</taxon>
        <taxon>Cyprinidae</taxon>
        <taxon>Labeoninae</taxon>
        <taxon>Labeonini</taxon>
        <taxon>Cirrhinus</taxon>
    </lineage>
</organism>
<evidence type="ECO:0000313" key="3">
    <source>
        <dbReference type="Proteomes" id="UP001187343"/>
    </source>
</evidence>
<keyword evidence="3" id="KW-1185">Reference proteome</keyword>
<feature type="region of interest" description="Disordered" evidence="1">
    <location>
        <begin position="1"/>
        <end position="21"/>
    </location>
</feature>
<evidence type="ECO:0000256" key="1">
    <source>
        <dbReference type="SAM" id="MobiDB-lite"/>
    </source>
</evidence>
<evidence type="ECO:0000313" key="2">
    <source>
        <dbReference type="EMBL" id="KAK2866899.1"/>
    </source>
</evidence>
<dbReference type="Proteomes" id="UP001187343">
    <property type="component" value="Unassembled WGS sequence"/>
</dbReference>
<accession>A0AA88NZT5</accession>
<proteinExistence type="predicted"/>
<protein>
    <submittedName>
        <fullName evidence="2">Uncharacterized protein</fullName>
    </submittedName>
</protein>
<comment type="caution">
    <text evidence="2">The sequence shown here is derived from an EMBL/GenBank/DDBJ whole genome shotgun (WGS) entry which is preliminary data.</text>
</comment>
<dbReference type="EMBL" id="JAUYZG010000025">
    <property type="protein sequence ID" value="KAK2866899.1"/>
    <property type="molecule type" value="Genomic_DNA"/>
</dbReference>
<dbReference type="AlphaFoldDB" id="A0AA88NZT5"/>
<reference evidence="2" key="1">
    <citation type="submission" date="2023-08" db="EMBL/GenBank/DDBJ databases">
        <title>Chromosome-level Genome Assembly of mud carp (Cirrhinus molitorella).</title>
        <authorList>
            <person name="Liu H."/>
        </authorList>
    </citation>
    <scope>NUCLEOTIDE SEQUENCE</scope>
    <source>
        <strain evidence="2">Prfri</strain>
        <tissue evidence="2">Muscle</tissue>
    </source>
</reference>
<sequence length="99" mass="10603">MVLETDRGQTSSLDEPSEATGKLGVCYPSAPRCTSGVLMERAAVALRRLVLSPAVLVLRDVEPRHFDPAQISGLAAGLAARAMDERALRTGTGDRIRTR</sequence>
<name>A0AA88NZT5_9TELE</name>
<gene>
    <name evidence="2" type="ORF">Q8A67_025016</name>
</gene>